<accession>A0A162C7R6</accession>
<evidence type="ECO:0000313" key="4">
    <source>
        <dbReference type="Proteomes" id="UP000076858"/>
    </source>
</evidence>
<gene>
    <name evidence="3" type="ORF">APZ42_022623</name>
</gene>
<comment type="caution">
    <text evidence="3">The sequence shown here is derived from an EMBL/GenBank/DDBJ whole genome shotgun (WGS) entry which is preliminary data.</text>
</comment>
<name>A0A162C7R6_9CRUS</name>
<dbReference type="Proteomes" id="UP000076858">
    <property type="component" value="Unassembled WGS sequence"/>
</dbReference>
<keyword evidence="1" id="KW-0193">Cuticle</keyword>
<protein>
    <recommendedName>
        <fullName evidence="5">Cuticle protein</fullName>
    </recommendedName>
</protein>
<dbReference type="PROSITE" id="PS51155">
    <property type="entry name" value="CHIT_BIND_RR_2"/>
    <property type="match status" value="1"/>
</dbReference>
<dbReference type="EMBL" id="LRGB01001361">
    <property type="protein sequence ID" value="KZS12502.1"/>
    <property type="molecule type" value="Genomic_DNA"/>
</dbReference>
<evidence type="ECO:0000256" key="2">
    <source>
        <dbReference type="SAM" id="MobiDB-lite"/>
    </source>
</evidence>
<dbReference type="InterPro" id="IPR000618">
    <property type="entry name" value="Insect_cuticle"/>
</dbReference>
<dbReference type="OrthoDB" id="6352731at2759"/>
<proteinExistence type="predicted"/>
<evidence type="ECO:0000313" key="3">
    <source>
        <dbReference type="EMBL" id="KZS12502.1"/>
    </source>
</evidence>
<evidence type="ECO:0000256" key="1">
    <source>
        <dbReference type="PROSITE-ProRule" id="PRU00497"/>
    </source>
</evidence>
<evidence type="ECO:0008006" key="5">
    <source>
        <dbReference type="Google" id="ProtNLM"/>
    </source>
</evidence>
<dbReference type="AlphaFoldDB" id="A0A162C7R6"/>
<reference evidence="3 4" key="1">
    <citation type="submission" date="2016-03" db="EMBL/GenBank/DDBJ databases">
        <title>EvidentialGene: Evidence-directed Construction of Genes on Genomes.</title>
        <authorList>
            <person name="Gilbert D.G."/>
            <person name="Choi J.-H."/>
            <person name="Mockaitis K."/>
            <person name="Colbourne J."/>
            <person name="Pfrender M."/>
        </authorList>
    </citation>
    <scope>NUCLEOTIDE SEQUENCE [LARGE SCALE GENOMIC DNA]</scope>
    <source>
        <strain evidence="3 4">Xinb3</strain>
        <tissue evidence="3">Complete organism</tissue>
    </source>
</reference>
<organism evidence="3 4">
    <name type="scientific">Daphnia magna</name>
    <dbReference type="NCBI Taxonomy" id="35525"/>
    <lineage>
        <taxon>Eukaryota</taxon>
        <taxon>Metazoa</taxon>
        <taxon>Ecdysozoa</taxon>
        <taxon>Arthropoda</taxon>
        <taxon>Crustacea</taxon>
        <taxon>Branchiopoda</taxon>
        <taxon>Diplostraca</taxon>
        <taxon>Cladocera</taxon>
        <taxon>Anomopoda</taxon>
        <taxon>Daphniidae</taxon>
        <taxon>Daphnia</taxon>
    </lineage>
</organism>
<feature type="region of interest" description="Disordered" evidence="2">
    <location>
        <begin position="215"/>
        <end position="240"/>
    </location>
</feature>
<sequence length="592" mass="66465">MPVRILRADGCRLPRIRTKNELHRWNTDQSLLPRPSSRTNRASNKMIPRVCLLVVSCLCAFTQSFPLADSTDAVLIDYKTDSHTRFEEGQPGKGVRGSYSWVNDDKIYQVDYTADENGYRPRLSIKSLSKPESEVKPIVQQDNVVAQPESKKKDVQPAKEVVGADAIVIEIPIAADSVVQKDSVPVQATPPAEADEVNADKEVVSHDVVAKAPAEPVAVQETSKAELPSETGKSKPSDVVADETDVKIPVVSDPIVPQAHSQDKLETNAEEVNPDQLIVAQEIVVNVPAQPETDQDNSQSQPASLEGMTEVKPVQQVVDEDVADISSILDVQESALGDNNQDVPPSQNDAQEMIFEIDPSMFDVQSDENQTKDEIYTDDAVIVDAAIDPMSLGVLDNIDQWDQVHSQDEASSYLNAMIMDYANKMYGNSKPQAEIEEISRPEIRDQVHQPEPFYYQDENDDSALEYQRATVDDSNHDVYSISFDQLYNSFLHHLQVAKEYRARSKVDDDIEDQEEASRDLQSAFRLLVDVAETFSQQLPIPEKEMTNIESRSGSYDNSPEDSILEELYYQKWLTEQQPTYYLVYPETDDYYR</sequence>
<keyword evidence="4" id="KW-1185">Reference proteome</keyword>
<dbReference type="Pfam" id="PF00379">
    <property type="entry name" value="Chitin_bind_4"/>
    <property type="match status" value="1"/>
</dbReference>
<dbReference type="GO" id="GO:0042302">
    <property type="term" value="F:structural constituent of cuticle"/>
    <property type="evidence" value="ECO:0007669"/>
    <property type="project" value="UniProtKB-UniRule"/>
</dbReference>